<dbReference type="Pfam" id="PF13835">
    <property type="entry name" value="DUF4194"/>
    <property type="match status" value="1"/>
</dbReference>
<organism evidence="3 4">
    <name type="scientific">Vreelandella aquamarina</name>
    <dbReference type="NCBI Taxonomy" id="77097"/>
    <lineage>
        <taxon>Bacteria</taxon>
        <taxon>Pseudomonadati</taxon>
        <taxon>Pseudomonadota</taxon>
        <taxon>Gammaproteobacteria</taxon>
        <taxon>Oceanospirillales</taxon>
        <taxon>Halomonadaceae</taxon>
        <taxon>Vreelandella</taxon>
    </lineage>
</organism>
<evidence type="ECO:0000313" key="4">
    <source>
        <dbReference type="Proteomes" id="UP000185024"/>
    </source>
</evidence>
<dbReference type="InterPro" id="IPR025449">
    <property type="entry name" value="JetB"/>
</dbReference>
<name>A0A1N6CS75_9GAMM</name>
<gene>
    <name evidence="1" type="ORF">HMEPL2_34200</name>
    <name evidence="2" type="ORF">SAMN04490369_102234</name>
    <name evidence="3" type="ORF">SAMN05878438_0459</name>
</gene>
<dbReference type="AlphaFoldDB" id="A0A1N6CS75"/>
<dbReference type="EMBL" id="AP022869">
    <property type="protein sequence ID" value="BCB73069.1"/>
    <property type="molecule type" value="Genomic_DNA"/>
</dbReference>
<proteinExistence type="predicted"/>
<evidence type="ECO:0000313" key="3">
    <source>
        <dbReference type="EMBL" id="SIN61244.1"/>
    </source>
</evidence>
<dbReference type="EMBL" id="FODB01000022">
    <property type="protein sequence ID" value="SEN74109.1"/>
    <property type="molecule type" value="Genomic_DNA"/>
</dbReference>
<protein>
    <recommendedName>
        <fullName evidence="7">DUF4194 domain-containing protein</fullName>
    </recommendedName>
</protein>
<evidence type="ECO:0000313" key="2">
    <source>
        <dbReference type="EMBL" id="SEN74109.1"/>
    </source>
</evidence>
<keyword evidence="6" id="KW-1185">Reference proteome</keyword>
<reference evidence="1 6" key="3">
    <citation type="submission" date="2020-03" db="EMBL/GenBank/DDBJ databases">
        <title>Complete Genome Sequence of Halomonas meridiana strain Eplume2, isolated from hydrothermal-plume in the north east Pacific Ocean.</title>
        <authorList>
            <person name="Kurihara Y."/>
            <person name="Kawai S."/>
            <person name="Sakai A."/>
            <person name="Galipon J."/>
            <person name="Arakawa K."/>
        </authorList>
    </citation>
    <scope>NUCLEOTIDE SEQUENCE [LARGE SCALE GENOMIC DNA]</scope>
    <source>
        <strain evidence="1 6">Eplume2</strain>
    </source>
</reference>
<dbReference type="Proteomes" id="UP000185024">
    <property type="component" value="Unassembled WGS sequence"/>
</dbReference>
<accession>A0A1H8J0E9</accession>
<dbReference type="Proteomes" id="UP000501053">
    <property type="component" value="Chromosome"/>
</dbReference>
<reference evidence="3 4" key="2">
    <citation type="submission" date="2016-11" db="EMBL/GenBank/DDBJ databases">
        <authorList>
            <person name="Jaros S."/>
            <person name="Januszkiewicz K."/>
            <person name="Wedrychowicz H."/>
        </authorList>
    </citation>
    <scope>NUCLEOTIDE SEQUENCE [LARGE SCALE GENOMIC DNA]</scope>
    <source>
        <strain evidence="3 4">ACAM 239</strain>
    </source>
</reference>
<accession>A0A1N6CS75</accession>
<evidence type="ECO:0008006" key="7">
    <source>
        <dbReference type="Google" id="ProtNLM"/>
    </source>
</evidence>
<evidence type="ECO:0000313" key="5">
    <source>
        <dbReference type="Proteomes" id="UP000199493"/>
    </source>
</evidence>
<evidence type="ECO:0000313" key="6">
    <source>
        <dbReference type="Proteomes" id="UP000501053"/>
    </source>
</evidence>
<reference evidence="2 5" key="1">
    <citation type="submission" date="2016-10" db="EMBL/GenBank/DDBJ databases">
        <authorList>
            <person name="de Groot N.N."/>
        </authorList>
    </citation>
    <scope>NUCLEOTIDE SEQUENCE [LARGE SCALE GENOMIC DNA]</scope>
    <source>
        <strain evidence="2 5">558</strain>
    </source>
</reference>
<dbReference type="EMBL" id="FSQX01000001">
    <property type="protein sequence ID" value="SIN61244.1"/>
    <property type="molecule type" value="Genomic_DNA"/>
</dbReference>
<dbReference type="STRING" id="77097.SAMN04490369_102234"/>
<dbReference type="RefSeq" id="WP_062361334.1">
    <property type="nucleotide sequence ID" value="NZ_FODB01000022.1"/>
</dbReference>
<sequence length="202" mass="23415">MNETGTPPNEREPALSPVLIQLFKGVLYRDDQSGAWQDLLRLQAQVRDHAGVFGLELILDEAEGYAYLRQRPTEEGEEELPRLVPRRQLSYPVSLLLALLRKKLAEHDATGCDPRLILSREQIADMLRLFLPETGDEVRLMSRMDSHIKRVVELGFLRRLRGQEERFEVRRILAAFVDAQWLAEFDQHLADYRQHLDNDDDG</sequence>
<evidence type="ECO:0000313" key="1">
    <source>
        <dbReference type="EMBL" id="BCB73069.1"/>
    </source>
</evidence>
<dbReference type="Proteomes" id="UP000199493">
    <property type="component" value="Unassembled WGS sequence"/>
</dbReference>